<dbReference type="InParanoid" id="A0A0C2SCR8"/>
<evidence type="ECO:0000313" key="2">
    <source>
        <dbReference type="EMBL" id="KIL60755.1"/>
    </source>
</evidence>
<feature type="compositionally biased region" description="Polar residues" evidence="1">
    <location>
        <begin position="78"/>
        <end position="94"/>
    </location>
</feature>
<name>A0A0C2SCR8_AMAMK</name>
<accession>A0A0C2SCR8</accession>
<protein>
    <submittedName>
        <fullName evidence="2">Uncharacterized protein</fullName>
    </submittedName>
</protein>
<proteinExistence type="predicted"/>
<organism evidence="2 3">
    <name type="scientific">Amanita muscaria (strain Koide BX008)</name>
    <dbReference type="NCBI Taxonomy" id="946122"/>
    <lineage>
        <taxon>Eukaryota</taxon>
        <taxon>Fungi</taxon>
        <taxon>Dikarya</taxon>
        <taxon>Basidiomycota</taxon>
        <taxon>Agaricomycotina</taxon>
        <taxon>Agaricomycetes</taxon>
        <taxon>Agaricomycetidae</taxon>
        <taxon>Agaricales</taxon>
        <taxon>Pluteineae</taxon>
        <taxon>Amanitaceae</taxon>
        <taxon>Amanita</taxon>
    </lineage>
</organism>
<dbReference type="AlphaFoldDB" id="A0A0C2SCR8"/>
<evidence type="ECO:0000256" key="1">
    <source>
        <dbReference type="SAM" id="MobiDB-lite"/>
    </source>
</evidence>
<keyword evidence="3" id="KW-1185">Reference proteome</keyword>
<sequence>MRKCLHLRVQAKLCTASSVKPPNLDALLVDFPDLKATAALKGNEAADTLAKAVVDLIRSFHRYSTQLYPGPSDGPNARLSSSGKLYGRTTSATT</sequence>
<feature type="region of interest" description="Disordered" evidence="1">
    <location>
        <begin position="68"/>
        <end position="94"/>
    </location>
</feature>
<evidence type="ECO:0000313" key="3">
    <source>
        <dbReference type="Proteomes" id="UP000054549"/>
    </source>
</evidence>
<dbReference type="Proteomes" id="UP000054549">
    <property type="component" value="Unassembled WGS sequence"/>
</dbReference>
<gene>
    <name evidence="2" type="ORF">M378DRAFT_906431</name>
</gene>
<dbReference type="EMBL" id="KN818293">
    <property type="protein sequence ID" value="KIL60755.1"/>
    <property type="molecule type" value="Genomic_DNA"/>
</dbReference>
<dbReference type="HOGENOM" id="CLU_2385698_0_0_1"/>
<reference evidence="2 3" key="1">
    <citation type="submission" date="2014-04" db="EMBL/GenBank/DDBJ databases">
        <title>Evolutionary Origins and Diversification of the Mycorrhizal Mutualists.</title>
        <authorList>
            <consortium name="DOE Joint Genome Institute"/>
            <consortium name="Mycorrhizal Genomics Consortium"/>
            <person name="Kohler A."/>
            <person name="Kuo A."/>
            <person name="Nagy L.G."/>
            <person name="Floudas D."/>
            <person name="Copeland A."/>
            <person name="Barry K.W."/>
            <person name="Cichocki N."/>
            <person name="Veneault-Fourrey C."/>
            <person name="LaButti K."/>
            <person name="Lindquist E.A."/>
            <person name="Lipzen A."/>
            <person name="Lundell T."/>
            <person name="Morin E."/>
            <person name="Murat C."/>
            <person name="Riley R."/>
            <person name="Ohm R."/>
            <person name="Sun H."/>
            <person name="Tunlid A."/>
            <person name="Henrissat B."/>
            <person name="Grigoriev I.V."/>
            <person name="Hibbett D.S."/>
            <person name="Martin F."/>
        </authorList>
    </citation>
    <scope>NUCLEOTIDE SEQUENCE [LARGE SCALE GENOMIC DNA]</scope>
    <source>
        <strain evidence="2 3">Koide BX008</strain>
    </source>
</reference>